<keyword evidence="2" id="KW-0677">Repeat</keyword>
<accession>A0ABQ1G8D0</accession>
<name>A0ABQ1G8D0_9GAMM</name>
<evidence type="ECO:0000256" key="3">
    <source>
        <dbReference type="SAM" id="MobiDB-lite"/>
    </source>
</evidence>
<keyword evidence="5" id="KW-0732">Signal</keyword>
<keyword evidence="4" id="KW-0812">Transmembrane</keyword>
<proteinExistence type="predicted"/>
<comment type="caution">
    <text evidence="6">The sequence shown here is derived from an EMBL/GenBank/DDBJ whole genome shotgun (WGS) entry which is preliminary data.</text>
</comment>
<feature type="transmembrane region" description="Helical" evidence="4">
    <location>
        <begin position="739"/>
        <end position="761"/>
    </location>
</feature>
<dbReference type="EMBL" id="BMJA01000002">
    <property type="protein sequence ID" value="GGA38718.1"/>
    <property type="molecule type" value="Genomic_DNA"/>
</dbReference>
<dbReference type="PANTHER" id="PTHR46344:SF27">
    <property type="entry name" value="KELCH REPEAT SUPERFAMILY PROTEIN"/>
    <property type="match status" value="1"/>
</dbReference>
<dbReference type="PANTHER" id="PTHR46344">
    <property type="entry name" value="OS02G0202900 PROTEIN"/>
    <property type="match status" value="1"/>
</dbReference>
<keyword evidence="7" id="KW-1185">Reference proteome</keyword>
<evidence type="ECO:0000256" key="1">
    <source>
        <dbReference type="ARBA" id="ARBA00022441"/>
    </source>
</evidence>
<dbReference type="InterPro" id="IPR015915">
    <property type="entry name" value="Kelch-typ_b-propeller"/>
</dbReference>
<dbReference type="RefSeq" id="WP_188795082.1">
    <property type="nucleotide sequence ID" value="NZ_BMJA01000002.1"/>
</dbReference>
<dbReference type="Pfam" id="PF01344">
    <property type="entry name" value="Kelch_1"/>
    <property type="match status" value="1"/>
</dbReference>
<dbReference type="Gene3D" id="2.120.10.80">
    <property type="entry name" value="Kelch-type beta propeller"/>
    <property type="match status" value="1"/>
</dbReference>
<feature type="chain" id="PRO_5047320623" evidence="5">
    <location>
        <begin position="22"/>
        <end position="932"/>
    </location>
</feature>
<dbReference type="InterPro" id="IPR011043">
    <property type="entry name" value="Gal_Oxase/kelch_b-propeller"/>
</dbReference>
<feature type="region of interest" description="Disordered" evidence="3">
    <location>
        <begin position="709"/>
        <end position="732"/>
    </location>
</feature>
<dbReference type="SUPFAM" id="SSF50965">
    <property type="entry name" value="Galactose oxidase, central domain"/>
    <property type="match status" value="2"/>
</dbReference>
<keyword evidence="4" id="KW-0472">Membrane</keyword>
<evidence type="ECO:0000256" key="4">
    <source>
        <dbReference type="SAM" id="Phobius"/>
    </source>
</evidence>
<protein>
    <submittedName>
        <fullName evidence="6">Uncharacterized protein</fullName>
    </submittedName>
</protein>
<reference evidence="7" key="1">
    <citation type="journal article" date="2019" name="Int. J. Syst. Evol. Microbiol.">
        <title>The Global Catalogue of Microorganisms (GCM) 10K type strain sequencing project: providing services to taxonomists for standard genome sequencing and annotation.</title>
        <authorList>
            <consortium name="The Broad Institute Genomics Platform"/>
            <consortium name="The Broad Institute Genome Sequencing Center for Infectious Disease"/>
            <person name="Wu L."/>
            <person name="Ma J."/>
        </authorList>
    </citation>
    <scope>NUCLEOTIDE SEQUENCE [LARGE SCALE GENOMIC DNA]</scope>
    <source>
        <strain evidence="7">CGMCC 1.15439</strain>
    </source>
</reference>
<dbReference type="InterPro" id="IPR037293">
    <property type="entry name" value="Gal_Oxidase_central_sf"/>
</dbReference>
<evidence type="ECO:0000313" key="6">
    <source>
        <dbReference type="EMBL" id="GGA38718.1"/>
    </source>
</evidence>
<dbReference type="SMART" id="SM00612">
    <property type="entry name" value="Kelch"/>
    <property type="match status" value="2"/>
</dbReference>
<evidence type="ECO:0000256" key="2">
    <source>
        <dbReference type="ARBA" id="ARBA00022737"/>
    </source>
</evidence>
<dbReference type="Gene3D" id="2.130.10.80">
    <property type="entry name" value="Galactose oxidase/kelch, beta-propeller"/>
    <property type="match status" value="2"/>
</dbReference>
<feature type="region of interest" description="Disordered" evidence="3">
    <location>
        <begin position="68"/>
        <end position="97"/>
    </location>
</feature>
<feature type="signal peptide" evidence="5">
    <location>
        <begin position="1"/>
        <end position="21"/>
    </location>
</feature>
<gene>
    <name evidence="6" type="ORF">GCM10010981_29980</name>
</gene>
<evidence type="ECO:0000256" key="5">
    <source>
        <dbReference type="SAM" id="SignalP"/>
    </source>
</evidence>
<dbReference type="Proteomes" id="UP000620046">
    <property type="component" value="Unassembled WGS sequence"/>
</dbReference>
<evidence type="ECO:0000313" key="7">
    <source>
        <dbReference type="Proteomes" id="UP000620046"/>
    </source>
</evidence>
<sequence length="932" mass="101441">MKRLLFFGVIVLGFIAARSFAQESPEAAGHLQPFGGYLAPLHGSTVSLLPDNSILVYGYGVSPNEWRTQQDQSDALRQRQGVDGGPDPSPKLYDPASGGWRRLSGAPECKFGNLFLHTATLLPNGEVLMAGGLCDAAKLLNDPSPSTPYAGLSLWDSATRQWQSVPALAQTRIFHTATLMRDGSVLLVGGESDPQLSQEKGEPVLASVELYAHGKLDAVPPMGTARAKHNAIALPDGSLLVTGGFDANGNPLASAELLNAQGTAWKTLQPMHIARYSHTATLLADGRVLVTGGIGQDGRPLRSVELWDPTTGNWSDAAELPVGLYGHAAARLSSGDVLVAGGAWIPTIQGQSLPWAWLWSPRSGDWQLAGRAAPANESDMSSPVSLAVRPDGSVLIFTPSHVLRWQPGPLPDDTVPAWQSAPAIAKLSHQRLMLVGYLADDFSGIPVARIWDATSHRWSDAGTLNPAKAGRAKALMLPSGDVIYVMVDTEHALQCQRWSASQNTWSLCGKANLQYLTTSPPQLGLLPDGRAFAIANMHEAAVYDDSNQWSTWRVDWHQDGLTYGAPVHASQPFATVTDPASNQRFEVNDAGARFLHDFDPARFTAMLWNARTGWWDYVLMGHGMGPDAQHLPDGCALSTYPIALYRAGDARVFPLSDPGFGSLEHNMTVMDDGTVVVVGAGNGTQEPGAGFFYRKASCAGFEPPPAGDRYVSPTTAMDPRPPPSAKQDDAKPSESPWLIAWRAATNFKWVMLVCAGLWLLYRLLRRVPWPRLTGVRAFSIRLLVYGALAIMLMPWILSLSAWIRDRPTSGWRQVSSTAQQAAREAMTPSLRPCRLIGLWSSTRQGITRRIELKDDGSYVMMPSQFDRWPANLIGHWKVQAHTITWQDDKSGIVDVNPIEDLREGHFQVIENDGTRTRFERIETRTSTGCDSN</sequence>
<dbReference type="InterPro" id="IPR006652">
    <property type="entry name" value="Kelch_1"/>
</dbReference>
<keyword evidence="1" id="KW-0880">Kelch repeat</keyword>
<feature type="transmembrane region" description="Helical" evidence="4">
    <location>
        <begin position="782"/>
        <end position="803"/>
    </location>
</feature>
<keyword evidence="4" id="KW-1133">Transmembrane helix</keyword>
<organism evidence="6 7">
    <name type="scientific">Dyella nitratireducens</name>
    <dbReference type="NCBI Taxonomy" id="1849580"/>
    <lineage>
        <taxon>Bacteria</taxon>
        <taxon>Pseudomonadati</taxon>
        <taxon>Pseudomonadota</taxon>
        <taxon>Gammaproteobacteria</taxon>
        <taxon>Lysobacterales</taxon>
        <taxon>Rhodanobacteraceae</taxon>
        <taxon>Dyella</taxon>
    </lineage>
</organism>